<dbReference type="EMBL" id="JBITGY010000003">
    <property type="protein sequence ID" value="MFI6498212.1"/>
    <property type="molecule type" value="Genomic_DNA"/>
</dbReference>
<protein>
    <submittedName>
        <fullName evidence="1">Winged helix DNA-binding domain-containing protein</fullName>
    </submittedName>
</protein>
<accession>A0ABW7YR82</accession>
<dbReference type="PANTHER" id="PTHR38479">
    <property type="entry name" value="LMO0824 PROTEIN"/>
    <property type="match status" value="1"/>
</dbReference>
<proteinExistence type="predicted"/>
<dbReference type="Pfam" id="PF06224">
    <property type="entry name" value="AlkZ-like"/>
    <property type="match status" value="1"/>
</dbReference>
<keyword evidence="2" id="KW-1185">Reference proteome</keyword>
<dbReference type="InterPro" id="IPR009351">
    <property type="entry name" value="AlkZ-like"/>
</dbReference>
<dbReference type="RefSeq" id="WP_397081469.1">
    <property type="nucleotide sequence ID" value="NZ_JBITGY010000003.1"/>
</dbReference>
<dbReference type="PANTHER" id="PTHR38479:SF2">
    <property type="entry name" value="WINGED HELIX DNA-BINDING DOMAIN-CONTAINING PROTEIN"/>
    <property type="match status" value="1"/>
</dbReference>
<gene>
    <name evidence="1" type="ORF">ACIBG2_12535</name>
</gene>
<reference evidence="1 2" key="1">
    <citation type="submission" date="2024-10" db="EMBL/GenBank/DDBJ databases">
        <title>The Natural Products Discovery Center: Release of the First 8490 Sequenced Strains for Exploring Actinobacteria Biosynthetic Diversity.</title>
        <authorList>
            <person name="Kalkreuter E."/>
            <person name="Kautsar S.A."/>
            <person name="Yang D."/>
            <person name="Bader C.D."/>
            <person name="Teijaro C.N."/>
            <person name="Fluegel L."/>
            <person name="Davis C.M."/>
            <person name="Simpson J.R."/>
            <person name="Lauterbach L."/>
            <person name="Steele A.D."/>
            <person name="Gui C."/>
            <person name="Meng S."/>
            <person name="Li G."/>
            <person name="Viehrig K."/>
            <person name="Ye F."/>
            <person name="Su P."/>
            <person name="Kiefer A.F."/>
            <person name="Nichols A."/>
            <person name="Cepeda A.J."/>
            <person name="Yan W."/>
            <person name="Fan B."/>
            <person name="Jiang Y."/>
            <person name="Adhikari A."/>
            <person name="Zheng C.-J."/>
            <person name="Schuster L."/>
            <person name="Cowan T.M."/>
            <person name="Smanski M.J."/>
            <person name="Chevrette M.G."/>
            <person name="De Carvalho L.P.S."/>
            <person name="Shen B."/>
        </authorList>
    </citation>
    <scope>NUCLEOTIDE SEQUENCE [LARGE SCALE GENOMIC DNA]</scope>
    <source>
        <strain evidence="1 2">NPDC050545</strain>
    </source>
</reference>
<sequence>MPKVTREQILAYRLHGHRLTERAPAADLAGVAGRCYPQNTPPGAAGLALAARVHEVSEERITAELDGKRLLQAFGARGAPHVFPARDAAVFTRGLLPETEEELRAFLRGAVPSLDRIGLAATDLAGLASEAVKEVLDGTALVKDDLGRRAGELITDRLPAGQRDGWKGHSPYSARQFLGESLVRFALPVVSLRGILCHGGRQGRSPLLRRTDQWAGAIEGGMKQAPGELVERFLRCYGPATPAQLAEWGGIGRAQAERLWAAAGSGLAEVGSGGGPRWVLKDELGRLESPEEVKGVRLLPPHDPYLQARDRQVLLPDRDRRKVLWRTIGGPGAVLVDGDIRAVWRPKAGRRTLDVTVEPLGRIGAKHRATIEEEAAGVAAFRGLELGELRGC</sequence>
<comment type="caution">
    <text evidence="1">The sequence shown here is derived from an EMBL/GenBank/DDBJ whole genome shotgun (WGS) entry which is preliminary data.</text>
</comment>
<organism evidence="1 2">
    <name type="scientific">Nonomuraea typhae</name>
    <dbReference type="NCBI Taxonomy" id="2603600"/>
    <lineage>
        <taxon>Bacteria</taxon>
        <taxon>Bacillati</taxon>
        <taxon>Actinomycetota</taxon>
        <taxon>Actinomycetes</taxon>
        <taxon>Streptosporangiales</taxon>
        <taxon>Streptosporangiaceae</taxon>
        <taxon>Nonomuraea</taxon>
    </lineage>
</organism>
<dbReference type="Proteomes" id="UP001612741">
    <property type="component" value="Unassembled WGS sequence"/>
</dbReference>
<dbReference type="GO" id="GO:0003677">
    <property type="term" value="F:DNA binding"/>
    <property type="evidence" value="ECO:0007669"/>
    <property type="project" value="UniProtKB-KW"/>
</dbReference>
<keyword evidence="1" id="KW-0238">DNA-binding</keyword>
<evidence type="ECO:0000313" key="1">
    <source>
        <dbReference type="EMBL" id="MFI6498212.1"/>
    </source>
</evidence>
<name>A0ABW7YR82_9ACTN</name>
<evidence type="ECO:0000313" key="2">
    <source>
        <dbReference type="Proteomes" id="UP001612741"/>
    </source>
</evidence>